<dbReference type="SUPFAM" id="SSF81665">
    <property type="entry name" value="Calcium ATPase, transmembrane domain M"/>
    <property type="match status" value="1"/>
</dbReference>
<reference evidence="12" key="1">
    <citation type="submission" date="2021-01" db="EMBL/GenBank/DDBJ databases">
        <authorList>
            <person name="Corre E."/>
            <person name="Pelletier E."/>
            <person name="Niang G."/>
            <person name="Scheremetjew M."/>
            <person name="Finn R."/>
            <person name="Kale V."/>
            <person name="Holt S."/>
            <person name="Cochrane G."/>
            <person name="Meng A."/>
            <person name="Brown T."/>
            <person name="Cohen L."/>
        </authorList>
    </citation>
    <scope>NUCLEOTIDE SEQUENCE</scope>
    <source>
        <strain evidence="12">CCMP3107</strain>
    </source>
</reference>
<dbReference type="InterPro" id="IPR036412">
    <property type="entry name" value="HAD-like_sf"/>
</dbReference>
<protein>
    <recommendedName>
        <fullName evidence="13">Cation-transporting P-type ATPase C-terminal domain-containing protein</fullName>
    </recommendedName>
</protein>
<keyword evidence="5" id="KW-0067">ATP-binding</keyword>
<evidence type="ECO:0000256" key="3">
    <source>
        <dbReference type="ARBA" id="ARBA00022723"/>
    </source>
</evidence>
<evidence type="ECO:0000256" key="8">
    <source>
        <dbReference type="ARBA" id="ARBA00022989"/>
    </source>
</evidence>
<evidence type="ECO:0000256" key="9">
    <source>
        <dbReference type="ARBA" id="ARBA00023136"/>
    </source>
</evidence>
<evidence type="ECO:0000256" key="10">
    <source>
        <dbReference type="SAM" id="Coils"/>
    </source>
</evidence>
<dbReference type="AlphaFoldDB" id="A0A7S3UVI2"/>
<accession>A0A7S3UVI2</accession>
<evidence type="ECO:0000256" key="5">
    <source>
        <dbReference type="ARBA" id="ARBA00022840"/>
    </source>
</evidence>
<dbReference type="GO" id="GO:0005524">
    <property type="term" value="F:ATP binding"/>
    <property type="evidence" value="ECO:0007669"/>
    <property type="project" value="UniProtKB-KW"/>
</dbReference>
<keyword evidence="9 11" id="KW-0472">Membrane</keyword>
<name>A0A7S3UVI2_HETAK</name>
<keyword evidence="4" id="KW-0547">Nucleotide-binding</keyword>
<dbReference type="InterPro" id="IPR023214">
    <property type="entry name" value="HAD_sf"/>
</dbReference>
<sequence length="635" mass="69503">MARKGMRIVAIGYRDITNEARANKEEKGAIADYGRLLHRTEVEKDLIFGGFLAFEAPLRDDSKSTIENLQDGGCNIAIVTGDSVLTAAHVAEQVGIFDRGTADSKRKSLVLEQRIFSESNEMQRQLWWKDMDTNEFFEPFEDGDFEILQRRNNLCIMGSALKVLLKDPEDRKHLHYVKVFARMSPELKEKLCFYLKEAGQTVLMCGDGANDIGALKQADVGLALLGGFGDENTGNQNNNGNATTEEPKGAFHQFSKTLADLTEQAQDMKKRKEEAIVAEVQEMMKKNETIDMAQLVKKVNAAEFQRIMNSKKGVAASAAKDLKRSDDDQQAGIELGAASLAAPFTSTKPSISSVADLVRQGRCTQVNLMELYQISTLEALMTIYGMIVLYCQNLKFGSSAMRWTYSIMLTTSNMALSNSKAIEHLSPVLPPGSVFHPAMFLSMAGQAAVHLLTMAAMVGLAHIWAAIPTAPPNPRLRREFRPNVRSNVVFLMSLVQSLSIIGVNFKGRPFKTGALEIPAFFVSMVLFAAFVVLCSLETNPAVNKLLGLAPFPNVLIKGIILLAMALDVALAHKWNQAMTRRFLPELAAAGGGPGGGHGRGRRHAPLSSLDAVHRRARLQAAGALVVFVMLFVSIG</sequence>
<dbReference type="InterPro" id="IPR006544">
    <property type="entry name" value="P-type_TPase_V"/>
</dbReference>
<feature type="transmembrane region" description="Helical" evidence="11">
    <location>
        <begin position="487"/>
        <end position="505"/>
    </location>
</feature>
<evidence type="ECO:0000256" key="2">
    <source>
        <dbReference type="ARBA" id="ARBA00022692"/>
    </source>
</evidence>
<dbReference type="EMBL" id="HBIU01011404">
    <property type="protein sequence ID" value="CAE0626323.1"/>
    <property type="molecule type" value="Transcribed_RNA"/>
</dbReference>
<feature type="transmembrane region" description="Helical" evidence="11">
    <location>
        <begin position="447"/>
        <end position="467"/>
    </location>
</feature>
<dbReference type="GO" id="GO:0019829">
    <property type="term" value="F:ATPase-coupled monoatomic cation transmembrane transporter activity"/>
    <property type="evidence" value="ECO:0007669"/>
    <property type="project" value="TreeGrafter"/>
</dbReference>
<evidence type="ECO:0000256" key="7">
    <source>
        <dbReference type="ARBA" id="ARBA00022967"/>
    </source>
</evidence>
<evidence type="ECO:0008006" key="13">
    <source>
        <dbReference type="Google" id="ProtNLM"/>
    </source>
</evidence>
<feature type="transmembrane region" description="Helical" evidence="11">
    <location>
        <begin position="517"/>
        <end position="538"/>
    </location>
</feature>
<gene>
    <name evidence="12" type="ORF">HAKA00212_LOCUS4998</name>
</gene>
<feature type="coiled-coil region" evidence="10">
    <location>
        <begin position="251"/>
        <end position="278"/>
    </location>
</feature>
<keyword evidence="6" id="KW-0460">Magnesium</keyword>
<dbReference type="PANTHER" id="PTHR45630:SF6">
    <property type="entry name" value="CATION-TRANSPORTING P-TYPE ATPASE N-TERMINAL DOMAIN-CONTAINING PROTEIN"/>
    <property type="match status" value="1"/>
</dbReference>
<dbReference type="Pfam" id="PF00702">
    <property type="entry name" value="Hydrolase"/>
    <property type="match status" value="1"/>
</dbReference>
<keyword evidence="7" id="KW-1278">Translocase</keyword>
<keyword evidence="10" id="KW-0175">Coiled coil</keyword>
<evidence type="ECO:0000256" key="1">
    <source>
        <dbReference type="ARBA" id="ARBA00004141"/>
    </source>
</evidence>
<evidence type="ECO:0000256" key="4">
    <source>
        <dbReference type="ARBA" id="ARBA00022741"/>
    </source>
</evidence>
<evidence type="ECO:0000256" key="11">
    <source>
        <dbReference type="SAM" id="Phobius"/>
    </source>
</evidence>
<feature type="transmembrane region" description="Helical" evidence="11">
    <location>
        <begin position="616"/>
        <end position="634"/>
    </location>
</feature>
<comment type="subcellular location">
    <subcellularLocation>
        <location evidence="1">Membrane</location>
        <topology evidence="1">Multi-pass membrane protein</topology>
    </subcellularLocation>
</comment>
<dbReference type="GO" id="GO:0140358">
    <property type="term" value="F:P-type transmembrane transporter activity"/>
    <property type="evidence" value="ECO:0007669"/>
    <property type="project" value="InterPro"/>
</dbReference>
<dbReference type="InterPro" id="IPR023298">
    <property type="entry name" value="ATPase_P-typ_TM_dom_sf"/>
</dbReference>
<keyword evidence="2 11" id="KW-0812">Transmembrane</keyword>
<organism evidence="12">
    <name type="scientific">Heterosigma akashiwo</name>
    <name type="common">Chromophytic alga</name>
    <name type="synonym">Heterosigma carterae</name>
    <dbReference type="NCBI Taxonomy" id="2829"/>
    <lineage>
        <taxon>Eukaryota</taxon>
        <taxon>Sar</taxon>
        <taxon>Stramenopiles</taxon>
        <taxon>Ochrophyta</taxon>
        <taxon>Raphidophyceae</taxon>
        <taxon>Chattonellales</taxon>
        <taxon>Chattonellaceae</taxon>
        <taxon>Heterosigma</taxon>
    </lineage>
</organism>
<keyword evidence="3" id="KW-0479">Metal-binding</keyword>
<keyword evidence="8 11" id="KW-1133">Transmembrane helix</keyword>
<dbReference type="PANTHER" id="PTHR45630">
    <property type="entry name" value="CATION-TRANSPORTING ATPASE-RELATED"/>
    <property type="match status" value="1"/>
</dbReference>
<dbReference type="GO" id="GO:0046872">
    <property type="term" value="F:metal ion binding"/>
    <property type="evidence" value="ECO:0007669"/>
    <property type="project" value="UniProtKB-KW"/>
</dbReference>
<dbReference type="Gene3D" id="3.40.50.1000">
    <property type="entry name" value="HAD superfamily/HAD-like"/>
    <property type="match status" value="1"/>
</dbReference>
<evidence type="ECO:0000313" key="12">
    <source>
        <dbReference type="EMBL" id="CAE0626323.1"/>
    </source>
</evidence>
<feature type="transmembrane region" description="Helical" evidence="11">
    <location>
        <begin position="550"/>
        <end position="571"/>
    </location>
</feature>
<dbReference type="SUPFAM" id="SSF56784">
    <property type="entry name" value="HAD-like"/>
    <property type="match status" value="1"/>
</dbReference>
<evidence type="ECO:0000256" key="6">
    <source>
        <dbReference type="ARBA" id="ARBA00022842"/>
    </source>
</evidence>
<proteinExistence type="predicted"/>
<dbReference type="GO" id="GO:0016020">
    <property type="term" value="C:membrane"/>
    <property type="evidence" value="ECO:0007669"/>
    <property type="project" value="UniProtKB-SubCell"/>
</dbReference>